<dbReference type="AlphaFoldDB" id="A0A6H5HJM8"/>
<evidence type="ECO:0000313" key="1">
    <source>
        <dbReference type="EMBL" id="CAB0018315.1"/>
    </source>
</evidence>
<feature type="non-terminal residue" evidence="1">
    <location>
        <position position="98"/>
    </location>
</feature>
<reference evidence="1 2" key="1">
    <citation type="submission" date="2020-02" db="EMBL/GenBank/DDBJ databases">
        <authorList>
            <person name="Ferguson B K."/>
        </authorList>
    </citation>
    <scope>NUCLEOTIDE SEQUENCE [LARGE SCALE GENOMIC DNA]</scope>
</reference>
<protein>
    <submittedName>
        <fullName evidence="1">Uncharacterized protein</fullName>
    </submittedName>
</protein>
<dbReference type="EMBL" id="CADCXU010032566">
    <property type="protein sequence ID" value="CAB0018315.1"/>
    <property type="molecule type" value="Genomic_DNA"/>
</dbReference>
<name>A0A6H5HJM8_9HEMI</name>
<gene>
    <name evidence="1" type="ORF">NTEN_LOCUS22224</name>
</gene>
<accession>A0A6H5HJM8</accession>
<proteinExistence type="predicted"/>
<sequence>MNKSESGIGRGREALRAYDKLNAGSLMNVAKAATPLAGATAGATNGCAGKWLSAVTGGKVRCSADGRLRAHRPSSNVKRGIGYRSGAGCLRAHDKIPT</sequence>
<organism evidence="1 2">
    <name type="scientific">Nesidiocoris tenuis</name>
    <dbReference type="NCBI Taxonomy" id="355587"/>
    <lineage>
        <taxon>Eukaryota</taxon>
        <taxon>Metazoa</taxon>
        <taxon>Ecdysozoa</taxon>
        <taxon>Arthropoda</taxon>
        <taxon>Hexapoda</taxon>
        <taxon>Insecta</taxon>
        <taxon>Pterygota</taxon>
        <taxon>Neoptera</taxon>
        <taxon>Paraneoptera</taxon>
        <taxon>Hemiptera</taxon>
        <taxon>Heteroptera</taxon>
        <taxon>Panheteroptera</taxon>
        <taxon>Cimicomorpha</taxon>
        <taxon>Miridae</taxon>
        <taxon>Dicyphina</taxon>
        <taxon>Nesidiocoris</taxon>
    </lineage>
</organism>
<keyword evidence="2" id="KW-1185">Reference proteome</keyword>
<evidence type="ECO:0000313" key="2">
    <source>
        <dbReference type="Proteomes" id="UP000479000"/>
    </source>
</evidence>
<dbReference type="Proteomes" id="UP000479000">
    <property type="component" value="Unassembled WGS sequence"/>
</dbReference>